<dbReference type="PROSITE" id="PS50222">
    <property type="entry name" value="EF_HAND_2"/>
    <property type="match status" value="1"/>
</dbReference>
<keyword evidence="4" id="KW-1185">Reference proteome</keyword>
<dbReference type="PANTHER" id="PTHR35381:SF1">
    <property type="entry name" value="EF-HAND DOMAIN-CONTAINING PROTEIN"/>
    <property type="match status" value="1"/>
</dbReference>
<dbReference type="EMBL" id="CAJJDM010000108">
    <property type="protein sequence ID" value="CAD8097906.1"/>
    <property type="molecule type" value="Genomic_DNA"/>
</dbReference>
<evidence type="ECO:0000256" key="1">
    <source>
        <dbReference type="SAM" id="MobiDB-lite"/>
    </source>
</evidence>
<dbReference type="InterPro" id="IPR002048">
    <property type="entry name" value="EF_hand_dom"/>
</dbReference>
<proteinExistence type="predicted"/>
<feature type="region of interest" description="Disordered" evidence="1">
    <location>
        <begin position="415"/>
        <end position="434"/>
    </location>
</feature>
<dbReference type="Proteomes" id="UP000688137">
    <property type="component" value="Unassembled WGS sequence"/>
</dbReference>
<evidence type="ECO:0000313" key="3">
    <source>
        <dbReference type="EMBL" id="CAD8097906.1"/>
    </source>
</evidence>
<name>A0A8S1P4G1_PARPR</name>
<feature type="compositionally biased region" description="Polar residues" evidence="1">
    <location>
        <begin position="285"/>
        <end position="294"/>
    </location>
</feature>
<feature type="region of interest" description="Disordered" evidence="1">
    <location>
        <begin position="162"/>
        <end position="181"/>
    </location>
</feature>
<comment type="caution">
    <text evidence="3">The sequence shown here is derived from an EMBL/GenBank/DDBJ whole genome shotgun (WGS) entry which is preliminary data.</text>
</comment>
<evidence type="ECO:0000259" key="2">
    <source>
        <dbReference type="PROSITE" id="PS50222"/>
    </source>
</evidence>
<dbReference type="OMA" id="YKLGNDC"/>
<reference evidence="3" key="1">
    <citation type="submission" date="2021-01" db="EMBL/GenBank/DDBJ databases">
        <authorList>
            <consortium name="Genoscope - CEA"/>
            <person name="William W."/>
        </authorList>
    </citation>
    <scope>NUCLEOTIDE SEQUENCE</scope>
</reference>
<feature type="compositionally biased region" description="Low complexity" evidence="1">
    <location>
        <begin position="260"/>
        <end position="269"/>
    </location>
</feature>
<gene>
    <name evidence="3" type="ORF">PPRIM_AZ9-3.1.T1050095</name>
</gene>
<feature type="compositionally biased region" description="Basic and acidic residues" evidence="1">
    <location>
        <begin position="310"/>
        <end position="320"/>
    </location>
</feature>
<protein>
    <recommendedName>
        <fullName evidence="2">EF-hand domain-containing protein</fullName>
    </recommendedName>
</protein>
<dbReference type="PANTHER" id="PTHR35381">
    <property type="entry name" value="EF-HAND DOMAIN-CONTAINING PROTEIN"/>
    <property type="match status" value="1"/>
</dbReference>
<sequence>MKIKYLIIVFHIQILIEKLIYINLQKLKMSMSNAESQPIAIVSLQMEDGIEEIKVYEGEDVELEVELFCQRYKLGNDCLEYLVNQIKQQLKREPSPRFGDFNKQQFLNKGSLKTRSSKQSDFGLVTSASSDENQVSAQKSYEEWQKKINRKIEANSNSKLQWNMPTSARSNNQNNPRSINTNDRLYGETITQHQNKIEQQKQHYLYKGQSEVSETTFKSNISQNFNNVIQQKKKAEDNSLLNIGHQLHSKGTEQNIKKQQQLFQIQKEQSSIRSFQPRRSDISSRNHSQQNRSTSNKKQRSNTPVNEKPYIQEKERKQQKFEQLKQEFQKMYTINPQINNLYQKEENKKQTQQQQVKKLFTDQIERKKKIEQKQREQSLQNNSKFQNQISKDQIYQKAYNKQYVEDLKQIELKQNNRSTSNLSQRSDSRSQINNNKINQFDLNIKKIFRQLDGDKDGYISKDKLNLSGIDVQLLELVSEALYKIEEEDIIADQIQFKRICESMGLQDVLNHQLI</sequence>
<evidence type="ECO:0000313" key="4">
    <source>
        <dbReference type="Proteomes" id="UP000688137"/>
    </source>
</evidence>
<accession>A0A8S1P4G1</accession>
<feature type="region of interest" description="Disordered" evidence="1">
    <location>
        <begin position="260"/>
        <end position="320"/>
    </location>
</feature>
<feature type="domain" description="EF-hand" evidence="2">
    <location>
        <begin position="439"/>
        <end position="474"/>
    </location>
</feature>
<dbReference type="AlphaFoldDB" id="A0A8S1P4G1"/>
<dbReference type="GO" id="GO:0005509">
    <property type="term" value="F:calcium ion binding"/>
    <property type="evidence" value="ECO:0007669"/>
    <property type="project" value="InterPro"/>
</dbReference>
<organism evidence="3 4">
    <name type="scientific">Paramecium primaurelia</name>
    <dbReference type="NCBI Taxonomy" id="5886"/>
    <lineage>
        <taxon>Eukaryota</taxon>
        <taxon>Sar</taxon>
        <taxon>Alveolata</taxon>
        <taxon>Ciliophora</taxon>
        <taxon>Intramacronucleata</taxon>
        <taxon>Oligohymenophorea</taxon>
        <taxon>Peniculida</taxon>
        <taxon>Parameciidae</taxon>
        <taxon>Paramecium</taxon>
    </lineage>
</organism>